<dbReference type="RefSeq" id="WP_277861618.1">
    <property type="nucleotide sequence ID" value="NZ_JARRAG010000002.1"/>
</dbReference>
<dbReference type="CDD" id="cd06529">
    <property type="entry name" value="S24_LexA-like"/>
    <property type="match status" value="1"/>
</dbReference>
<dbReference type="InterPro" id="IPR015927">
    <property type="entry name" value="Peptidase_S24_S26A/B/C"/>
</dbReference>
<evidence type="ECO:0000259" key="1">
    <source>
        <dbReference type="Pfam" id="PF00717"/>
    </source>
</evidence>
<gene>
    <name evidence="2" type="ORF">PZE19_15900</name>
</gene>
<sequence length="272" mass="30338">MARKKTPKVRLTIKTSLSRRLREIRQELFGDHGGPELARRLNLPARTWYNYETGVTVPAEILLSFIELTGASPTYLTTGEGPRYVGPSEDRRMTDLSPLELIRRGLEKLERERPIFSSSPGSGQDGPLAPGREGTEFQAVLVFPFEELNRPTLDTARSVGRVLAYRHWLPNPGATIAVRAVDESMSPILPKGSIVAIDRSLTDPRELRGKIVAARLEGEVMIRWLDLSGRHVILRPNHAGPDHPLVPVEIDDAPADFLIGRVVWSWSRFGEG</sequence>
<dbReference type="Proteomes" id="UP001216907">
    <property type="component" value="Unassembled WGS sequence"/>
</dbReference>
<dbReference type="SUPFAM" id="SSF51306">
    <property type="entry name" value="LexA/Signal peptidase"/>
    <property type="match status" value="1"/>
</dbReference>
<dbReference type="Gene3D" id="1.10.260.40">
    <property type="entry name" value="lambda repressor-like DNA-binding domains"/>
    <property type="match status" value="1"/>
</dbReference>
<dbReference type="EMBL" id="JARRAG010000002">
    <property type="protein sequence ID" value="MDG3005273.1"/>
    <property type="molecule type" value="Genomic_DNA"/>
</dbReference>
<name>A0ABT6FCF4_9BACT</name>
<keyword evidence="3" id="KW-1185">Reference proteome</keyword>
<feature type="domain" description="Peptidase S24/S26A/S26B/S26C" evidence="1">
    <location>
        <begin position="166"/>
        <end position="238"/>
    </location>
</feature>
<reference evidence="2 3" key="1">
    <citation type="submission" date="2023-03" db="EMBL/GenBank/DDBJ databases">
        <title>Paludisphaera mucosa sp. nov. a novel planctomycete from northern fen.</title>
        <authorList>
            <person name="Ivanova A."/>
        </authorList>
    </citation>
    <scope>NUCLEOTIDE SEQUENCE [LARGE SCALE GENOMIC DNA]</scope>
    <source>
        <strain evidence="2 3">Pla2</strain>
    </source>
</reference>
<proteinExistence type="predicted"/>
<dbReference type="InterPro" id="IPR036286">
    <property type="entry name" value="LexA/Signal_pep-like_sf"/>
</dbReference>
<dbReference type="InterPro" id="IPR001387">
    <property type="entry name" value="Cro/C1-type_HTH"/>
</dbReference>
<dbReference type="InterPro" id="IPR010982">
    <property type="entry name" value="Lambda_DNA-bd_dom_sf"/>
</dbReference>
<dbReference type="Gene3D" id="2.10.109.10">
    <property type="entry name" value="Umud Fragment, subunit A"/>
    <property type="match status" value="1"/>
</dbReference>
<evidence type="ECO:0000313" key="3">
    <source>
        <dbReference type="Proteomes" id="UP001216907"/>
    </source>
</evidence>
<comment type="caution">
    <text evidence="2">The sequence shown here is derived from an EMBL/GenBank/DDBJ whole genome shotgun (WGS) entry which is preliminary data.</text>
</comment>
<evidence type="ECO:0000313" key="2">
    <source>
        <dbReference type="EMBL" id="MDG3005273.1"/>
    </source>
</evidence>
<dbReference type="Pfam" id="PF00717">
    <property type="entry name" value="Peptidase_S24"/>
    <property type="match status" value="1"/>
</dbReference>
<dbReference type="CDD" id="cd00093">
    <property type="entry name" value="HTH_XRE"/>
    <property type="match status" value="1"/>
</dbReference>
<accession>A0ABT6FCF4</accession>
<dbReference type="InterPro" id="IPR039418">
    <property type="entry name" value="LexA-like"/>
</dbReference>
<protein>
    <submittedName>
        <fullName evidence="2">S24 family peptidase</fullName>
    </submittedName>
</protein>
<organism evidence="2 3">
    <name type="scientific">Paludisphaera mucosa</name>
    <dbReference type="NCBI Taxonomy" id="3030827"/>
    <lineage>
        <taxon>Bacteria</taxon>
        <taxon>Pseudomonadati</taxon>
        <taxon>Planctomycetota</taxon>
        <taxon>Planctomycetia</taxon>
        <taxon>Isosphaerales</taxon>
        <taxon>Isosphaeraceae</taxon>
        <taxon>Paludisphaera</taxon>
    </lineage>
</organism>